<reference evidence="2" key="1">
    <citation type="submission" date="2007-03" db="EMBL/GenBank/DDBJ databases">
        <title>Complete sequence of chromosome 3 of Burkholderia vietnamiensis G4.</title>
        <authorList>
            <consortium name="US DOE Joint Genome Institute"/>
            <person name="Copeland A."/>
            <person name="Lucas S."/>
            <person name="Lapidus A."/>
            <person name="Barry K."/>
            <person name="Detter J.C."/>
            <person name="Glavina del Rio T."/>
            <person name="Hammon N."/>
            <person name="Israni S."/>
            <person name="Dalin E."/>
            <person name="Tice H."/>
            <person name="Pitluck S."/>
            <person name="Chain P."/>
            <person name="Malfatti S."/>
            <person name="Shin M."/>
            <person name="Vergez L."/>
            <person name="Schmutz J."/>
            <person name="Larimer F."/>
            <person name="Land M."/>
            <person name="Hauser L."/>
            <person name="Kyrpides N."/>
            <person name="Tiedje J."/>
            <person name="Richardson P."/>
        </authorList>
    </citation>
    <scope>NUCLEOTIDE SEQUENCE [LARGE SCALE GENOMIC DNA]</scope>
    <source>
        <strain evidence="2">G4 / LMG 22486</strain>
    </source>
</reference>
<gene>
    <name evidence="1" type="ordered locus">Bcep1808_6084</name>
</gene>
<dbReference type="AlphaFoldDB" id="A4JRV2"/>
<organism evidence="1 2">
    <name type="scientific">Burkholderia vietnamiensis (strain G4 / LMG 22486)</name>
    <name type="common">Burkholderia cepacia (strain R1808)</name>
    <dbReference type="NCBI Taxonomy" id="269482"/>
    <lineage>
        <taxon>Bacteria</taxon>
        <taxon>Pseudomonadati</taxon>
        <taxon>Pseudomonadota</taxon>
        <taxon>Betaproteobacteria</taxon>
        <taxon>Burkholderiales</taxon>
        <taxon>Burkholderiaceae</taxon>
        <taxon>Burkholderia</taxon>
        <taxon>Burkholderia cepacia complex</taxon>
    </lineage>
</organism>
<dbReference type="KEGG" id="bvi:Bcep1808_6084"/>
<protein>
    <submittedName>
        <fullName evidence="1">Uncharacterized protein</fullName>
    </submittedName>
</protein>
<accession>A4JRV2</accession>
<dbReference type="EMBL" id="CP000616">
    <property type="protein sequence ID" value="ABO59005.1"/>
    <property type="molecule type" value="Genomic_DNA"/>
</dbReference>
<proteinExistence type="predicted"/>
<evidence type="ECO:0000313" key="2">
    <source>
        <dbReference type="Proteomes" id="UP000002287"/>
    </source>
</evidence>
<name>A4JRV2_BURVG</name>
<sequence>MIQDNFHYRCYADPTAPANACLRPPGLGEEVLRRSRKTSQEAADFIDYYFGGGALTLVAARWTYTGKLHENQGDPDKGKIDFYYRVYTPNDRSYRRAIVTARKVGLSECIALSDIYETFGRGRKMAYPDSGYYAVNYHFNGSNIIDLSFTFDAVDAKCLSQIAIFQNRWK</sequence>
<evidence type="ECO:0000313" key="1">
    <source>
        <dbReference type="EMBL" id="ABO59005.1"/>
    </source>
</evidence>
<dbReference type="Proteomes" id="UP000002287">
    <property type="component" value="Chromosome 3"/>
</dbReference>
<dbReference type="HOGENOM" id="CLU_1567773_0_0_4"/>